<evidence type="ECO:0000313" key="6">
    <source>
        <dbReference type="EMBL" id="KAK3392602.1"/>
    </source>
</evidence>
<reference evidence="6" key="1">
    <citation type="journal article" date="2023" name="Mol. Phylogenet. Evol.">
        <title>Genome-scale phylogeny and comparative genomics of the fungal order Sordariales.</title>
        <authorList>
            <person name="Hensen N."/>
            <person name="Bonometti L."/>
            <person name="Westerberg I."/>
            <person name="Brannstrom I.O."/>
            <person name="Guillou S."/>
            <person name="Cros-Aarteil S."/>
            <person name="Calhoun S."/>
            <person name="Haridas S."/>
            <person name="Kuo A."/>
            <person name="Mondo S."/>
            <person name="Pangilinan J."/>
            <person name="Riley R."/>
            <person name="LaButti K."/>
            <person name="Andreopoulos B."/>
            <person name="Lipzen A."/>
            <person name="Chen C."/>
            <person name="Yan M."/>
            <person name="Daum C."/>
            <person name="Ng V."/>
            <person name="Clum A."/>
            <person name="Steindorff A."/>
            <person name="Ohm R.A."/>
            <person name="Martin F."/>
            <person name="Silar P."/>
            <person name="Natvig D.O."/>
            <person name="Lalanne C."/>
            <person name="Gautier V."/>
            <person name="Ament-Velasquez S.L."/>
            <person name="Kruys A."/>
            <person name="Hutchinson M.I."/>
            <person name="Powell A.J."/>
            <person name="Barry K."/>
            <person name="Miller A.N."/>
            <person name="Grigoriev I.V."/>
            <person name="Debuchy R."/>
            <person name="Gladieux P."/>
            <person name="Hiltunen Thoren M."/>
            <person name="Johannesson H."/>
        </authorList>
    </citation>
    <scope>NUCLEOTIDE SEQUENCE</scope>
    <source>
        <strain evidence="6">FGSC 1904</strain>
    </source>
</reference>
<dbReference type="PANTHER" id="PTHR19920">
    <property type="entry name" value="WD40 PROTEIN CIAO1"/>
    <property type="match status" value="1"/>
</dbReference>
<feature type="repeat" description="WD" evidence="4">
    <location>
        <begin position="147"/>
        <end position="179"/>
    </location>
</feature>
<comment type="caution">
    <text evidence="6">The sequence shown here is derived from an EMBL/GenBank/DDBJ whole genome shotgun (WGS) entry which is preliminary data.</text>
</comment>
<dbReference type="AlphaFoldDB" id="A0AAE0U6E3"/>
<dbReference type="InterPro" id="IPR001680">
    <property type="entry name" value="WD40_rpt"/>
</dbReference>
<feature type="region of interest" description="Disordered" evidence="5">
    <location>
        <begin position="305"/>
        <end position="325"/>
    </location>
</feature>
<dbReference type="EMBL" id="JAUTDP010000011">
    <property type="protein sequence ID" value="KAK3392602.1"/>
    <property type="molecule type" value="Genomic_DNA"/>
</dbReference>
<comment type="similarity">
    <text evidence="3">Belongs to the WD repeat CIA1 family.</text>
</comment>
<sequence length="457" mass="51017">MATETSTPATATTAEITPLPAFSPDLYQRAWASIPHPTLPLIATCHAHSVTIFSLSTLSKHSVLSGGHTRSVRTAAWQPPRGGKNPSKETKRLRLVTGSFDTTAGVWTWDQGRREERLEREVRLQSGQEDTKEEEEEEDEWELTLVLEGHENEVKSVSYSPSGQYLATCSRDKSVWIWEDVGNPNPSEEDEEVDEDEWETVAVLQEHDGDVKAVAWCPDVPGRKSKYAPARRYGDDVLASASYDNTVRLWREDGDGEWVCVAVLEGHEGTVWGVSWEQKPREGDRFPRLLSWGADERIRVWSLKEPEEEEEHQGGEGGGNNPWGFGVPNTMRRSLKEEWECTAVLPKVHKGDVYSVAWSNETGLLASVGSDGVLALYQETTKAEEDVEMTNGDAPTTPSAGGWKVLTTVKSAHGPYEINHITWCKRYDAGSERKSEEEMLVTTGDDGVVKPWQVRIQ</sequence>
<keyword evidence="1 4" id="KW-0853">WD repeat</keyword>
<comment type="function">
    <text evidence="3">Essential component of the cytosolic iron-sulfur (Fe/S) protein assembly machinery. Required for the maturation of extramitochondrial Fe/S proteins.</text>
</comment>
<evidence type="ECO:0000256" key="2">
    <source>
        <dbReference type="ARBA" id="ARBA00022737"/>
    </source>
</evidence>
<evidence type="ECO:0000256" key="1">
    <source>
        <dbReference type="ARBA" id="ARBA00022574"/>
    </source>
</evidence>
<dbReference type="PROSITE" id="PS50294">
    <property type="entry name" value="WD_REPEATS_REGION"/>
    <property type="match status" value="1"/>
</dbReference>
<reference evidence="6" key="2">
    <citation type="submission" date="2023-07" db="EMBL/GenBank/DDBJ databases">
        <authorList>
            <consortium name="Lawrence Berkeley National Laboratory"/>
            <person name="Haridas S."/>
            <person name="Hensen N."/>
            <person name="Bonometti L."/>
            <person name="Westerberg I."/>
            <person name="Brannstrom I.O."/>
            <person name="Guillou S."/>
            <person name="Cros-Aarteil S."/>
            <person name="Calhoun S."/>
            <person name="Kuo A."/>
            <person name="Mondo S."/>
            <person name="Pangilinan J."/>
            <person name="Riley R."/>
            <person name="LaButti K."/>
            <person name="Andreopoulos B."/>
            <person name="Lipzen A."/>
            <person name="Chen C."/>
            <person name="Yanf M."/>
            <person name="Daum C."/>
            <person name="Ng V."/>
            <person name="Clum A."/>
            <person name="Steindorff A."/>
            <person name="Ohm R."/>
            <person name="Martin F."/>
            <person name="Silar P."/>
            <person name="Natvig D."/>
            <person name="Lalanne C."/>
            <person name="Gautier V."/>
            <person name="Ament-velasquez S.L."/>
            <person name="Kruys A."/>
            <person name="Hutchinson M.I."/>
            <person name="Powell A.J."/>
            <person name="Barry K."/>
            <person name="Miller A.N."/>
            <person name="Grigoriev I.V."/>
            <person name="Debuchy R."/>
            <person name="Gladieux P."/>
            <person name="Thoren M.H."/>
            <person name="Johannesson H."/>
        </authorList>
    </citation>
    <scope>NUCLEOTIDE SEQUENCE</scope>
    <source>
        <strain evidence="6">FGSC 1904</strain>
    </source>
</reference>
<dbReference type="InterPro" id="IPR015943">
    <property type="entry name" value="WD40/YVTN_repeat-like_dom_sf"/>
</dbReference>
<accession>A0AAE0U6E3</accession>
<dbReference type="GO" id="GO:0016226">
    <property type="term" value="P:iron-sulfur cluster assembly"/>
    <property type="evidence" value="ECO:0007669"/>
    <property type="project" value="UniProtKB-UniRule"/>
</dbReference>
<dbReference type="HAMAP" id="MF_03037">
    <property type="entry name" value="ciao1"/>
    <property type="match status" value="1"/>
</dbReference>
<keyword evidence="2" id="KW-0677">Repeat</keyword>
<dbReference type="Pfam" id="PF00400">
    <property type="entry name" value="WD40"/>
    <property type="match status" value="4"/>
</dbReference>
<evidence type="ECO:0000313" key="7">
    <source>
        <dbReference type="Proteomes" id="UP001281003"/>
    </source>
</evidence>
<dbReference type="GO" id="GO:0097361">
    <property type="term" value="C:cytosolic [4Fe-4S] assembly targeting complex"/>
    <property type="evidence" value="ECO:0007669"/>
    <property type="project" value="InterPro"/>
</dbReference>
<keyword evidence="7" id="KW-1185">Reference proteome</keyword>
<evidence type="ECO:0000256" key="3">
    <source>
        <dbReference type="HAMAP-Rule" id="MF_03037"/>
    </source>
</evidence>
<dbReference type="PROSITE" id="PS50082">
    <property type="entry name" value="WD_REPEATS_2"/>
    <property type="match status" value="2"/>
</dbReference>
<organism evidence="6 7">
    <name type="scientific">Sordaria brevicollis</name>
    <dbReference type="NCBI Taxonomy" id="83679"/>
    <lineage>
        <taxon>Eukaryota</taxon>
        <taxon>Fungi</taxon>
        <taxon>Dikarya</taxon>
        <taxon>Ascomycota</taxon>
        <taxon>Pezizomycotina</taxon>
        <taxon>Sordariomycetes</taxon>
        <taxon>Sordariomycetidae</taxon>
        <taxon>Sordariales</taxon>
        <taxon>Sordariaceae</taxon>
        <taxon>Sordaria</taxon>
    </lineage>
</organism>
<evidence type="ECO:0000256" key="5">
    <source>
        <dbReference type="SAM" id="MobiDB-lite"/>
    </source>
</evidence>
<gene>
    <name evidence="3" type="primary">CIA1</name>
    <name evidence="6" type="ORF">B0T20DRAFT_60422</name>
</gene>
<evidence type="ECO:0000256" key="4">
    <source>
        <dbReference type="PROSITE-ProRule" id="PRU00221"/>
    </source>
</evidence>
<dbReference type="SUPFAM" id="SSF50978">
    <property type="entry name" value="WD40 repeat-like"/>
    <property type="match status" value="1"/>
</dbReference>
<protein>
    <recommendedName>
        <fullName evidence="3">Probable cytosolic iron-sulfur protein assembly protein 1</fullName>
    </recommendedName>
</protein>
<proteinExistence type="inferred from homology"/>
<dbReference type="Proteomes" id="UP001281003">
    <property type="component" value="Unassembled WGS sequence"/>
</dbReference>
<dbReference type="InterPro" id="IPR036322">
    <property type="entry name" value="WD40_repeat_dom_sf"/>
</dbReference>
<dbReference type="PANTHER" id="PTHR19920:SF0">
    <property type="entry name" value="CYTOSOLIC IRON-SULFUR PROTEIN ASSEMBLY PROTEIN CIAO1-RELATED"/>
    <property type="match status" value="1"/>
</dbReference>
<dbReference type="Gene3D" id="2.130.10.10">
    <property type="entry name" value="YVTN repeat-like/Quinoprotein amine dehydrogenase"/>
    <property type="match status" value="1"/>
</dbReference>
<name>A0AAE0U6E3_SORBR</name>
<dbReference type="SMART" id="SM00320">
    <property type="entry name" value="WD40"/>
    <property type="match status" value="6"/>
</dbReference>
<feature type="region of interest" description="Disordered" evidence="5">
    <location>
        <begin position="70"/>
        <end position="90"/>
    </location>
</feature>
<feature type="repeat" description="WD" evidence="4">
    <location>
        <begin position="264"/>
        <end position="311"/>
    </location>
</feature>
<dbReference type="InterPro" id="IPR028608">
    <property type="entry name" value="CIAO1/Cia1"/>
</dbReference>